<evidence type="ECO:0000256" key="4">
    <source>
        <dbReference type="ARBA" id="ARBA00022692"/>
    </source>
</evidence>
<protein>
    <recommendedName>
        <fullName evidence="7">Solute carrier family 40 member</fullName>
    </recommendedName>
</protein>
<evidence type="ECO:0000313" key="10">
    <source>
        <dbReference type="Proteomes" id="UP000799302"/>
    </source>
</evidence>
<dbReference type="PANTHER" id="PTHR11660:SF57">
    <property type="entry name" value="SOLUTE CARRIER FAMILY 40 MEMBER"/>
    <property type="match status" value="1"/>
</dbReference>
<evidence type="ECO:0000256" key="5">
    <source>
        <dbReference type="ARBA" id="ARBA00022989"/>
    </source>
</evidence>
<comment type="function">
    <text evidence="7">May be involved in iron transport and iron homeostasis.</text>
</comment>
<sequence length="492" mass="53853">MDGMVDRFDDDALSHREHSVSTTTRRLYVSHFLSVWNSRAFEFGAILFIISITPGTLFYSSVYALVRAFAATVLSSKIGSYIDHSNRLVVIRASIIWQRIPVATSCAIFGLLMITNSNNDHGLPRLLFGVCFSITVLLACVEKLASIANTVAIERDWAIVIATSLDIDRAQLNAAMRRIDLFCKLAAPVFISLIQAYSTLISVLVLLGLTTCSVLAEYIAIARVYSAVPELAVRAQQRDDSLGQTVELEEASEGATRSSQQQHQKGTSHRSNCLSAWKTYTHSPAFLPSFSLSLLYLTVLSTASQWQAYMLSNGFDAVSVSLFRFAAVISELLATCLAPPLMKHLGDVRAGLWSINFQVLSLTGAVFAFALLQSTPGRAGPALTAGIILSRLGLWAVDLAVQDIVQEATAEDKRGEFSTSEQALQNFFELLAFTSTVIFPQPKDFLIPVFISLGAVITGAACFAAYVRRERGHLIHISKCLKGSQDYQEIMQ</sequence>
<dbReference type="GO" id="GO:0016020">
    <property type="term" value="C:membrane"/>
    <property type="evidence" value="ECO:0007669"/>
    <property type="project" value="UniProtKB-SubCell"/>
</dbReference>
<keyword evidence="6 7" id="KW-0472">Membrane</keyword>
<comment type="subcellular location">
    <subcellularLocation>
        <location evidence="1 7">Membrane</location>
        <topology evidence="1 7">Multi-pass membrane protein</topology>
    </subcellularLocation>
</comment>
<evidence type="ECO:0000256" key="8">
    <source>
        <dbReference type="SAM" id="MobiDB-lite"/>
    </source>
</evidence>
<feature type="transmembrane region" description="Helical" evidence="7">
    <location>
        <begin position="96"/>
        <end position="114"/>
    </location>
</feature>
<keyword evidence="5 7" id="KW-1133">Transmembrane helix</keyword>
<feature type="compositionally biased region" description="Polar residues" evidence="8">
    <location>
        <begin position="255"/>
        <end position="267"/>
    </location>
</feature>
<feature type="transmembrane region" description="Helical" evidence="7">
    <location>
        <begin position="126"/>
        <end position="145"/>
    </location>
</feature>
<feature type="region of interest" description="Disordered" evidence="8">
    <location>
        <begin position="247"/>
        <end position="267"/>
    </location>
</feature>
<evidence type="ECO:0000256" key="6">
    <source>
        <dbReference type="ARBA" id="ARBA00023136"/>
    </source>
</evidence>
<keyword evidence="10" id="KW-1185">Reference proteome</keyword>
<dbReference type="SUPFAM" id="SSF103473">
    <property type="entry name" value="MFS general substrate transporter"/>
    <property type="match status" value="1"/>
</dbReference>
<evidence type="ECO:0000256" key="7">
    <source>
        <dbReference type="RuleBase" id="RU365065"/>
    </source>
</evidence>
<gene>
    <name evidence="9" type="ORF">BT63DRAFT_452038</name>
</gene>
<dbReference type="GO" id="GO:0005381">
    <property type="term" value="F:iron ion transmembrane transporter activity"/>
    <property type="evidence" value="ECO:0007669"/>
    <property type="project" value="UniProtKB-UniRule"/>
</dbReference>
<evidence type="ECO:0000313" key="9">
    <source>
        <dbReference type="EMBL" id="KAF2673981.1"/>
    </source>
</evidence>
<feature type="transmembrane region" description="Helical" evidence="7">
    <location>
        <begin position="445"/>
        <end position="467"/>
    </location>
</feature>
<accession>A0A6A6URF1</accession>
<dbReference type="AlphaFoldDB" id="A0A6A6URF1"/>
<evidence type="ECO:0000256" key="2">
    <source>
        <dbReference type="ARBA" id="ARBA00006279"/>
    </source>
</evidence>
<evidence type="ECO:0000256" key="3">
    <source>
        <dbReference type="ARBA" id="ARBA00022448"/>
    </source>
</evidence>
<comment type="caution">
    <text evidence="7">Lacks conserved residue(s) required for the propagation of feature annotation.</text>
</comment>
<feature type="transmembrane region" description="Helical" evidence="7">
    <location>
        <begin position="43"/>
        <end position="66"/>
    </location>
</feature>
<name>A0A6A6URF1_9PEZI</name>
<dbReference type="Proteomes" id="UP000799302">
    <property type="component" value="Unassembled WGS sequence"/>
</dbReference>
<dbReference type="PANTHER" id="PTHR11660">
    <property type="entry name" value="SOLUTE CARRIER FAMILY 40 MEMBER"/>
    <property type="match status" value="1"/>
</dbReference>
<dbReference type="Pfam" id="PF06963">
    <property type="entry name" value="FPN1"/>
    <property type="match status" value="1"/>
</dbReference>
<feature type="transmembrane region" description="Helical" evidence="7">
    <location>
        <begin position="203"/>
        <end position="225"/>
    </location>
</feature>
<dbReference type="OrthoDB" id="648861at2759"/>
<keyword evidence="3 7" id="KW-0813">Transport</keyword>
<feature type="transmembrane region" description="Helical" evidence="7">
    <location>
        <begin position="350"/>
        <end position="372"/>
    </location>
</feature>
<reference evidence="9" key="1">
    <citation type="journal article" date="2020" name="Stud. Mycol.">
        <title>101 Dothideomycetes genomes: a test case for predicting lifestyles and emergence of pathogens.</title>
        <authorList>
            <person name="Haridas S."/>
            <person name="Albert R."/>
            <person name="Binder M."/>
            <person name="Bloem J."/>
            <person name="Labutti K."/>
            <person name="Salamov A."/>
            <person name="Andreopoulos B."/>
            <person name="Baker S."/>
            <person name="Barry K."/>
            <person name="Bills G."/>
            <person name="Bluhm B."/>
            <person name="Cannon C."/>
            <person name="Castanera R."/>
            <person name="Culley D."/>
            <person name="Daum C."/>
            <person name="Ezra D."/>
            <person name="Gonzalez J."/>
            <person name="Henrissat B."/>
            <person name="Kuo A."/>
            <person name="Liang C."/>
            <person name="Lipzen A."/>
            <person name="Lutzoni F."/>
            <person name="Magnuson J."/>
            <person name="Mondo S."/>
            <person name="Nolan M."/>
            <person name="Ohm R."/>
            <person name="Pangilinan J."/>
            <person name="Park H.-J."/>
            <person name="Ramirez L."/>
            <person name="Alfaro M."/>
            <person name="Sun H."/>
            <person name="Tritt A."/>
            <person name="Yoshinaga Y."/>
            <person name="Zwiers L.-H."/>
            <person name="Turgeon B."/>
            <person name="Goodwin S."/>
            <person name="Spatafora J."/>
            <person name="Crous P."/>
            <person name="Grigoriev I."/>
        </authorList>
    </citation>
    <scope>NUCLEOTIDE SEQUENCE</scope>
    <source>
        <strain evidence="9">CBS 115976</strain>
    </source>
</reference>
<dbReference type="EMBL" id="MU004231">
    <property type="protein sequence ID" value="KAF2673981.1"/>
    <property type="molecule type" value="Genomic_DNA"/>
</dbReference>
<proteinExistence type="inferred from homology"/>
<evidence type="ECO:0000256" key="1">
    <source>
        <dbReference type="ARBA" id="ARBA00004141"/>
    </source>
</evidence>
<comment type="similarity">
    <text evidence="2 7">Belongs to the ferroportin (FP) (TC 2.A.100) family. SLC40A subfamily.</text>
</comment>
<dbReference type="CDD" id="cd17480">
    <property type="entry name" value="MFS_SLC40A1_like"/>
    <property type="match status" value="1"/>
</dbReference>
<dbReference type="InterPro" id="IPR009716">
    <property type="entry name" value="Ferroportin-1"/>
</dbReference>
<organism evidence="9 10">
    <name type="scientific">Microthyrium microscopicum</name>
    <dbReference type="NCBI Taxonomy" id="703497"/>
    <lineage>
        <taxon>Eukaryota</taxon>
        <taxon>Fungi</taxon>
        <taxon>Dikarya</taxon>
        <taxon>Ascomycota</taxon>
        <taxon>Pezizomycotina</taxon>
        <taxon>Dothideomycetes</taxon>
        <taxon>Dothideomycetes incertae sedis</taxon>
        <taxon>Microthyriales</taxon>
        <taxon>Microthyriaceae</taxon>
        <taxon>Microthyrium</taxon>
    </lineage>
</organism>
<dbReference type="InterPro" id="IPR036259">
    <property type="entry name" value="MFS_trans_sf"/>
</dbReference>
<keyword evidence="4 7" id="KW-0812">Transmembrane</keyword>
<keyword evidence="7" id="KW-0406">Ion transport</keyword>